<sequence>FNDDLSMWGTCDLEDFDQAYNDMLNAQGDEDYVAKVKELQRIASEEVIGIALCWDTAYYPYRTDKYEGWTNFPGWGVINCETWYNLHPIG</sequence>
<comment type="caution">
    <text evidence="1">The sequence shown here is derived from an EMBL/GenBank/DDBJ whole genome shotgun (WGS) entry which is preliminary data.</text>
</comment>
<organism evidence="1 2">
    <name type="scientific">Flavonifractor plautii ATCC 29863</name>
    <dbReference type="NCBI Taxonomy" id="411475"/>
    <lineage>
        <taxon>Bacteria</taxon>
        <taxon>Bacillati</taxon>
        <taxon>Bacillota</taxon>
        <taxon>Clostridia</taxon>
        <taxon>Eubacteriales</taxon>
        <taxon>Oscillospiraceae</taxon>
        <taxon>Flavonifractor</taxon>
    </lineage>
</organism>
<protein>
    <recommendedName>
        <fullName evidence="3">Solute-binding protein family 5 domain-containing protein</fullName>
    </recommendedName>
</protein>
<reference evidence="1 2" key="1">
    <citation type="submission" date="2011-08" db="EMBL/GenBank/DDBJ databases">
        <authorList>
            <person name="Weinstock G."/>
            <person name="Sodergren E."/>
            <person name="Clifton S."/>
            <person name="Fulton L."/>
            <person name="Fulton B."/>
            <person name="Courtney L."/>
            <person name="Fronick C."/>
            <person name="Harrison M."/>
            <person name="Strong C."/>
            <person name="Farmer C."/>
            <person name="Delahaunty K."/>
            <person name="Markovic C."/>
            <person name="Hall O."/>
            <person name="Minx P."/>
            <person name="Tomlinson C."/>
            <person name="Mitreva M."/>
            <person name="Hou S."/>
            <person name="Chen J."/>
            <person name="Wollam A."/>
            <person name="Pepin K.H."/>
            <person name="Johnson M."/>
            <person name="Bhonagiri V."/>
            <person name="Zhang X."/>
            <person name="Suruliraj S."/>
            <person name="Warren W."/>
            <person name="Chinwalla A."/>
            <person name="Mardis E.R."/>
            <person name="Wilson R.K."/>
        </authorList>
    </citation>
    <scope>NUCLEOTIDE SEQUENCE [LARGE SCALE GENOMIC DNA]</scope>
    <source>
        <strain evidence="1 2">ATCC 29863</strain>
    </source>
</reference>
<gene>
    <name evidence="1" type="ORF">HMPREF0372_01147</name>
</gene>
<dbReference type="HOGENOM" id="CLU_2432090_0_0_9"/>
<dbReference type="Gene3D" id="3.40.190.10">
    <property type="entry name" value="Periplasmic binding protein-like II"/>
    <property type="match status" value="1"/>
</dbReference>
<evidence type="ECO:0008006" key="3">
    <source>
        <dbReference type="Google" id="ProtNLM"/>
    </source>
</evidence>
<evidence type="ECO:0000313" key="1">
    <source>
        <dbReference type="EMBL" id="EHM53257.1"/>
    </source>
</evidence>
<dbReference type="AlphaFoldDB" id="G9YNS0"/>
<feature type="non-terminal residue" evidence="1">
    <location>
        <position position="1"/>
    </location>
</feature>
<dbReference type="PATRIC" id="fig|411475.3.peg.997"/>
<dbReference type="Gene3D" id="3.10.105.10">
    <property type="entry name" value="Dipeptide-binding Protein, Domain 3"/>
    <property type="match status" value="1"/>
</dbReference>
<dbReference type="Proteomes" id="UP000004459">
    <property type="component" value="Unassembled WGS sequence"/>
</dbReference>
<name>G9YNS0_FLAPL</name>
<accession>G9YNS0</accession>
<proteinExistence type="predicted"/>
<evidence type="ECO:0000313" key="2">
    <source>
        <dbReference type="Proteomes" id="UP000004459"/>
    </source>
</evidence>
<dbReference type="EMBL" id="AGCK01000074">
    <property type="protein sequence ID" value="EHM53257.1"/>
    <property type="molecule type" value="Genomic_DNA"/>
</dbReference>
<dbReference type="SUPFAM" id="SSF53850">
    <property type="entry name" value="Periplasmic binding protein-like II"/>
    <property type="match status" value="1"/>
</dbReference>